<dbReference type="AlphaFoldDB" id="A0AAD5LQR7"/>
<sequence>MTQRDQRQWRRGHRRHGDGPSEQVGASSPSPSACFDSAPVIGVCASMCPEQERKERERERDVSRFEISSSSASWMVKKYRRPAAGRDDLDPRVTLQRLDGADRIQALEEIARFHILASHVAALHLPRQSTLDWSETLNNQQLASALTELHALYRSVGATSGHPEEMLALDLLLHLRDPSSVSLLMRQTAPTVLRSRCVQDALAAFVACQTRDFYGFGVVLRRLPALQQSLAARHMPFVAGFALRMMNKAYTKIDRFALDEVASIIGTAGADDAERLCQSLMVHVEKADASSSVPDTWEAERLVASVRFKVSPVLQDDVPSDVEVELLKSYARRLHEHAILKCGLSARDLVMPTATGRDK</sequence>
<gene>
    <name evidence="3" type="ORF">P43SY_011882</name>
</gene>
<name>A0AAD5LQR7_PYTIN</name>
<dbReference type="PANTHER" id="PTHR12436:SF3">
    <property type="entry name" value="GERMINAL-CENTER ASSOCIATED NUCLEAR PROTEIN"/>
    <property type="match status" value="1"/>
</dbReference>
<dbReference type="GO" id="GO:0070390">
    <property type="term" value="C:transcription export complex 2"/>
    <property type="evidence" value="ECO:0007669"/>
    <property type="project" value="TreeGrafter"/>
</dbReference>
<dbReference type="InterPro" id="IPR005062">
    <property type="entry name" value="SAC3/GANP/THP3_conserved"/>
</dbReference>
<keyword evidence="4" id="KW-1185">Reference proteome</keyword>
<comment type="caution">
    <text evidence="3">The sequence shown here is derived from an EMBL/GenBank/DDBJ whole genome shotgun (WGS) entry which is preliminary data.</text>
</comment>
<evidence type="ECO:0000313" key="3">
    <source>
        <dbReference type="EMBL" id="KAJ0390772.1"/>
    </source>
</evidence>
<organism evidence="3 4">
    <name type="scientific">Pythium insidiosum</name>
    <name type="common">Pythiosis disease agent</name>
    <dbReference type="NCBI Taxonomy" id="114742"/>
    <lineage>
        <taxon>Eukaryota</taxon>
        <taxon>Sar</taxon>
        <taxon>Stramenopiles</taxon>
        <taxon>Oomycota</taxon>
        <taxon>Peronosporomycetes</taxon>
        <taxon>Pythiales</taxon>
        <taxon>Pythiaceae</taxon>
        <taxon>Pythium</taxon>
    </lineage>
</organism>
<dbReference type="InterPro" id="IPR045107">
    <property type="entry name" value="SAC3/GANP/THP3"/>
</dbReference>
<feature type="domain" description="SAC3/GANP/THP3 conserved" evidence="2">
    <location>
        <begin position="93"/>
        <end position="285"/>
    </location>
</feature>
<evidence type="ECO:0000256" key="1">
    <source>
        <dbReference type="SAM" id="MobiDB-lite"/>
    </source>
</evidence>
<evidence type="ECO:0000259" key="2">
    <source>
        <dbReference type="Pfam" id="PF03399"/>
    </source>
</evidence>
<protein>
    <recommendedName>
        <fullName evidence="2">SAC3/GANP/THP3 conserved domain-containing protein</fullName>
    </recommendedName>
</protein>
<feature type="region of interest" description="Disordered" evidence="1">
    <location>
        <begin position="1"/>
        <end position="33"/>
    </location>
</feature>
<dbReference type="GO" id="GO:0005737">
    <property type="term" value="C:cytoplasm"/>
    <property type="evidence" value="ECO:0007669"/>
    <property type="project" value="TreeGrafter"/>
</dbReference>
<dbReference type="EMBL" id="JAKCXM010001643">
    <property type="protein sequence ID" value="KAJ0390772.1"/>
    <property type="molecule type" value="Genomic_DNA"/>
</dbReference>
<dbReference type="GO" id="GO:0006406">
    <property type="term" value="P:mRNA export from nucleus"/>
    <property type="evidence" value="ECO:0007669"/>
    <property type="project" value="TreeGrafter"/>
</dbReference>
<evidence type="ECO:0000313" key="4">
    <source>
        <dbReference type="Proteomes" id="UP001209570"/>
    </source>
</evidence>
<reference evidence="3" key="1">
    <citation type="submission" date="2021-12" db="EMBL/GenBank/DDBJ databases">
        <title>Prjna785345.</title>
        <authorList>
            <person name="Rujirawat T."/>
            <person name="Krajaejun T."/>
        </authorList>
    </citation>
    <scope>NUCLEOTIDE SEQUENCE</scope>
    <source>
        <strain evidence="3">Pi057C3</strain>
    </source>
</reference>
<feature type="domain" description="SAC3/GANP/THP3 conserved" evidence="2">
    <location>
        <begin position="47"/>
        <end position="91"/>
    </location>
</feature>
<proteinExistence type="predicted"/>
<accession>A0AAD5LQR7</accession>
<dbReference type="PANTHER" id="PTHR12436">
    <property type="entry name" value="80 KDA MCM3-ASSOCIATED PROTEIN"/>
    <property type="match status" value="1"/>
</dbReference>
<dbReference type="Gene3D" id="1.25.40.990">
    <property type="match status" value="1"/>
</dbReference>
<dbReference type="Pfam" id="PF03399">
    <property type="entry name" value="SAC3_GANP"/>
    <property type="match status" value="2"/>
</dbReference>
<dbReference type="Proteomes" id="UP001209570">
    <property type="component" value="Unassembled WGS sequence"/>
</dbReference>